<dbReference type="InterPro" id="IPR026153">
    <property type="entry name" value="Treslin"/>
</dbReference>
<feature type="compositionally biased region" description="Basic and acidic residues" evidence="1">
    <location>
        <begin position="2141"/>
        <end position="2150"/>
    </location>
</feature>
<dbReference type="InterPro" id="IPR053920">
    <property type="entry name" value="Treslin_STD"/>
</dbReference>
<evidence type="ECO:0000259" key="2">
    <source>
        <dbReference type="Pfam" id="PF21854"/>
    </source>
</evidence>
<feature type="region of interest" description="Disordered" evidence="1">
    <location>
        <begin position="2450"/>
        <end position="2478"/>
    </location>
</feature>
<feature type="region of interest" description="Disordered" evidence="1">
    <location>
        <begin position="1226"/>
        <end position="1261"/>
    </location>
</feature>
<dbReference type="GO" id="GO:0033314">
    <property type="term" value="P:mitotic DNA replication checkpoint signaling"/>
    <property type="evidence" value="ECO:0007669"/>
    <property type="project" value="InterPro"/>
</dbReference>
<feature type="region of interest" description="Disordered" evidence="1">
    <location>
        <begin position="2001"/>
        <end position="2038"/>
    </location>
</feature>
<feature type="compositionally biased region" description="Polar residues" evidence="1">
    <location>
        <begin position="1847"/>
        <end position="1865"/>
    </location>
</feature>
<feature type="compositionally biased region" description="Basic and acidic residues" evidence="1">
    <location>
        <begin position="1732"/>
        <end position="1743"/>
    </location>
</feature>
<feature type="region of interest" description="Disordered" evidence="1">
    <location>
        <begin position="2504"/>
        <end position="2533"/>
    </location>
</feature>
<feature type="region of interest" description="Disordered" evidence="1">
    <location>
        <begin position="558"/>
        <end position="585"/>
    </location>
</feature>
<feature type="domain" description="Treslin N-terminal" evidence="2">
    <location>
        <begin position="29"/>
        <end position="204"/>
    </location>
</feature>
<feature type="compositionally biased region" description="Polar residues" evidence="1">
    <location>
        <begin position="984"/>
        <end position="1000"/>
    </location>
</feature>
<feature type="compositionally biased region" description="Acidic residues" evidence="1">
    <location>
        <begin position="1795"/>
        <end position="1820"/>
    </location>
</feature>
<dbReference type="GO" id="GO:0007095">
    <property type="term" value="P:mitotic G2 DNA damage checkpoint signaling"/>
    <property type="evidence" value="ECO:0007669"/>
    <property type="project" value="TreeGrafter"/>
</dbReference>
<feature type="domain" description="Treslin STD" evidence="3">
    <location>
        <begin position="667"/>
        <end position="819"/>
    </location>
</feature>
<gene>
    <name evidence="4" type="ORF">Pcinc_012921</name>
</gene>
<feature type="region of interest" description="Disordered" evidence="1">
    <location>
        <begin position="1108"/>
        <end position="1129"/>
    </location>
</feature>
<feature type="region of interest" description="Disordered" evidence="1">
    <location>
        <begin position="1435"/>
        <end position="1460"/>
    </location>
</feature>
<feature type="compositionally biased region" description="Low complexity" evidence="1">
    <location>
        <begin position="117"/>
        <end position="126"/>
    </location>
</feature>
<feature type="compositionally biased region" description="Basic and acidic residues" evidence="1">
    <location>
        <begin position="1821"/>
        <end position="1832"/>
    </location>
</feature>
<dbReference type="Proteomes" id="UP001286313">
    <property type="component" value="Unassembled WGS sequence"/>
</dbReference>
<dbReference type="GO" id="GO:0030174">
    <property type="term" value="P:regulation of DNA-templated DNA replication initiation"/>
    <property type="evidence" value="ECO:0007669"/>
    <property type="project" value="TreeGrafter"/>
</dbReference>
<feature type="compositionally biased region" description="Polar residues" evidence="1">
    <location>
        <begin position="2252"/>
        <end position="2264"/>
    </location>
</feature>
<feature type="compositionally biased region" description="Polar residues" evidence="1">
    <location>
        <begin position="1443"/>
        <end position="1460"/>
    </location>
</feature>
<feature type="compositionally biased region" description="Acidic residues" evidence="1">
    <location>
        <begin position="1765"/>
        <end position="1779"/>
    </location>
</feature>
<feature type="compositionally biased region" description="Polar residues" evidence="1">
    <location>
        <begin position="2468"/>
        <end position="2478"/>
    </location>
</feature>
<dbReference type="Pfam" id="PF21855">
    <property type="entry name" value="Treslin_STD"/>
    <property type="match status" value="1"/>
</dbReference>
<feature type="compositionally biased region" description="Basic residues" evidence="1">
    <location>
        <begin position="2230"/>
        <end position="2246"/>
    </location>
</feature>
<feature type="compositionally biased region" description="Polar residues" evidence="1">
    <location>
        <begin position="902"/>
        <end position="915"/>
    </location>
</feature>
<feature type="compositionally biased region" description="Polar residues" evidence="1">
    <location>
        <begin position="567"/>
        <end position="579"/>
    </location>
</feature>
<evidence type="ECO:0008006" key="6">
    <source>
        <dbReference type="Google" id="ProtNLM"/>
    </source>
</evidence>
<feature type="compositionally biased region" description="Polar residues" evidence="1">
    <location>
        <begin position="1356"/>
        <end position="1367"/>
    </location>
</feature>
<dbReference type="EMBL" id="JAWQEG010001064">
    <property type="protein sequence ID" value="KAK3882715.1"/>
    <property type="molecule type" value="Genomic_DNA"/>
</dbReference>
<feature type="compositionally biased region" description="Basic and acidic residues" evidence="1">
    <location>
        <begin position="2368"/>
        <end position="2382"/>
    </location>
</feature>
<feature type="region of interest" description="Disordered" evidence="1">
    <location>
        <begin position="1275"/>
        <end position="1302"/>
    </location>
</feature>
<sequence length="2533" mass="282978">MFSSVQAVFLFDVNSFTQTCKKESELEQNVAKLKLSCLRLLTEFGAQTEVVRWSCKYYDSCSFKPDTSRRDFGEFSKQSFDDFENELIDRYYKAFDGIYQSGGDKETDFDSRETTADKTTTTSSSESLKPHSYILKKALQEVLLDYNWDQPDISSPVKSTRRRSKTGQQKLIPENVGPYNTIVIFTSVPENGPNLQEFCGLSSTVKDVCISPEEFLGSVLDPSMVKGFQVDKKISLNFVSVCDFGVEKDPQYTNSIQSGLGKLNGALHNITSIVQSSPWQVADEPDPDASETNASSSLFPSPSVHVTGLGIPLVWWGRGKVGRPRKPQPGPLLVWEDEQGTSHLRAQLEVLAVHGSCSRQWGSASVIGVVRSGAVSVLAVAGDAGHLYVCHAPNTIFNIVVQVLAKHHLSMMVKLSCGGVGVLSPWAGGVGCLAVMSASGLATPPLHPPSSSSHTSYVPGLKEHNLLKFVAVTVRKCLKSAAAYSGGEPAPNTKRFTPSHTQPWFIPTPAATNALNHIKKRSNSRMERRVMQERLQRRYRPQIPPPLAAGEVGVRDLVDMTQPPTDPLTQSTPSTQPAQGTAAVRPTLTRAQQLVKKSHIVTAQQKVKEQRAEEQERVQETERRAAQAEEQARKSQALESQVLNDVSNPEDTQELVASLVRLREGVGQMGSDLFTTAQTIVNLALSHVRATTSAPTQMEEGLRKVLGDGVLQTAREINSSGVSSDTHLYLCQLHTLLHLELLWILGYSSSNKVEDDDEESEVGRGDGIRAYHLDEIVRLLRTVSLRHDPTAMAKFLQDTILENYMNTLGEVLVEIYEELNQPLPPPLLALLGEDLDSVSEIRPHSVKSQSSPIKSYESGGGGSNNPGSGKCRGDGRRPLTLPPTLKEASKRSIVVPKLTRALSRTMSEQAHSHQPTAVAAPPPPSKELRKRNNIEKARRNLFDLDGGDIGGGGTKRKLHRSHTVSGTSTADCKRKKKRGRSPGKLTTNTPGKTIHFTSTIPGKGANKTPVKPLGTREKGQKTPKLKKGDMLVPETPGEKIGQTIFTQHRIRKSTGTTTISESPDIKRLCKTTPRRLRASLTVTRRNSFYSGARSRNWERARTQMLADHLRSHSDLQRSSLEPAQPSTSGDASFLFSEIITNSSTSSLNPGRMESRKGCSSSQNRCVEEKRDNLSWLPEKKVLDFGLDEDDLEEGQGMSERIQNMTQIGFGEDLRNTPVKRARRALSLGTPSKLRVSMEQSPSKASPLNLSQGSSGSFHGFLTPGKEKFNVSRTLGLTSESPSTPSRPQLISGTSGSSLSAVTPSKRVQFTLTLTPRKYYTSPKPTHTQGNACGTPCTGTPKSILKTPGKTPVKSPFHNSEVATPTTRRSSHTPLKMSKYRQGNSTPSKKTRLDFNDDNDNIPETPTFKRMTLTNTPVKVDNIVSYSESEIELLSPSKLRKTSQKSFSNRSPQKPNSMHNLTEASPQKLGLVDSACVGQDVDSAEIDPSLMPHIAPEDIEIVSELMFGSDLNMDSDINEVEMDEDAELLQGNLNDIMGSHFSPQKILKMHSLPTSPEYQEDAHYISPDKEEISANRDFLESKQQMTPTRAISGSDSEGCLSPVIPLDPTVRMNMEKINTELRRHAQIDDIEEKDGEKEIKIFQKCLFEDEQLQDECLEKELNVAADYCNVINEKVGGDVSQDIRVGRSIDEYAQQDVKNCNEKDEQENIEVSDQEDQEKETEVSETFNEEDENSKGKHKEKEEIKTDEESEEEQEDRETENKYDENEWDDDVNVEEDTEQEVNIGEHDKKWGIQDSESDAEETSYEIENNDEQEKEEEEIAQDNKAHPGERNIKKCFQALLSRDSEVSENSRSGGSHNTENSASSSHSHEKKITRSKSNELVRTSENKSRRDHPQEPEQNNEQHFVSKMKNKREIHAEEILHSCEHERRNEYDEFMFFNSRKKRKQESDEEWEHKILKTGKQTSPRLLRKRKHTNLEKEEEKESKVSPEICLKFSGLEKEVDDNGIDQENMRKDNDRRMRLRNRESTKMEGQQDRTQRSCRKLITSLREPSSEDEDEYYDYTNYHDWSQEKIGKKSNRIFDDDSDFISPLKSAKKTMPLKNVENLPSEKSGKIPGQSDDFVALKELPDVGRLNDTSPTRKVKTPERHRQQKIDTYLSPISKTSDTRDIHALPPPKVVPEVTATQKQSEIAGDFKIMRRRHVNRKVSKVDGCIEKDNDSKKCNLSKHTGTGIKKRKKKGVKMKLTKSGKHYEVSETTQTSLDSSDLNTSEDMSLHLNMTSENSSSFVLALDSSFASSKTETPILKRKKKKNKEKDCYSSPLETNCFITPHRFTRHMSKDLSISPELFQKLITLSPVKTNPLASESPQNNHELRTKTGKEVKESSTEQPSAHMSSNIVASEDVSSPRLKRKRSSEVADDEWSVRSLPGSPTMKTFIRKQKVIHNINKSPRIKISSSAERREETIIEDESQAKSTRQSSPLVKKNSNFISPSLMSIIHLAVSPILTGQGSEGNSKYISKPRSSRRLYRASSGDGEGQ</sequence>
<feature type="region of interest" description="Disordered" evidence="1">
    <location>
        <begin position="2213"/>
        <end position="2264"/>
    </location>
</feature>
<evidence type="ECO:0000259" key="3">
    <source>
        <dbReference type="Pfam" id="PF21855"/>
    </source>
</evidence>
<proteinExistence type="predicted"/>
<feature type="compositionally biased region" description="Polar residues" evidence="1">
    <location>
        <begin position="638"/>
        <end position="650"/>
    </location>
</feature>
<feature type="compositionally biased region" description="Basic and acidic residues" evidence="1">
    <location>
        <begin position="104"/>
        <end position="116"/>
    </location>
</feature>
<feature type="compositionally biased region" description="Polar residues" evidence="1">
    <location>
        <begin position="1237"/>
        <end position="1256"/>
    </location>
</feature>
<organism evidence="4 5">
    <name type="scientific">Petrolisthes cinctipes</name>
    <name type="common">Flat porcelain crab</name>
    <dbReference type="NCBI Taxonomy" id="88211"/>
    <lineage>
        <taxon>Eukaryota</taxon>
        <taxon>Metazoa</taxon>
        <taxon>Ecdysozoa</taxon>
        <taxon>Arthropoda</taxon>
        <taxon>Crustacea</taxon>
        <taxon>Multicrustacea</taxon>
        <taxon>Malacostraca</taxon>
        <taxon>Eumalacostraca</taxon>
        <taxon>Eucarida</taxon>
        <taxon>Decapoda</taxon>
        <taxon>Pleocyemata</taxon>
        <taxon>Anomura</taxon>
        <taxon>Galatheoidea</taxon>
        <taxon>Porcellanidae</taxon>
        <taxon>Petrolisthes</taxon>
    </lineage>
</organism>
<dbReference type="PANTHER" id="PTHR21556">
    <property type="entry name" value="TRESLIN"/>
    <property type="match status" value="1"/>
</dbReference>
<feature type="region of interest" description="Disordered" evidence="1">
    <location>
        <begin position="1940"/>
        <end position="1986"/>
    </location>
</feature>
<keyword evidence="5" id="KW-1185">Reference proteome</keyword>
<feature type="region of interest" description="Disordered" evidence="1">
    <location>
        <begin position="1695"/>
        <end position="1913"/>
    </location>
</feature>
<feature type="compositionally biased region" description="Basic and acidic residues" evidence="1">
    <location>
        <begin position="926"/>
        <end position="942"/>
    </location>
</feature>
<dbReference type="GO" id="GO:0010212">
    <property type="term" value="P:response to ionizing radiation"/>
    <property type="evidence" value="ECO:0007669"/>
    <property type="project" value="InterPro"/>
</dbReference>
<dbReference type="GO" id="GO:0006260">
    <property type="term" value="P:DNA replication"/>
    <property type="evidence" value="ECO:0007669"/>
    <property type="project" value="InterPro"/>
</dbReference>
<feature type="compositionally biased region" description="Basic and acidic residues" evidence="1">
    <location>
        <begin position="2008"/>
        <end position="2036"/>
    </location>
</feature>
<feature type="compositionally biased region" description="Acidic residues" evidence="1">
    <location>
        <begin position="1744"/>
        <end position="1757"/>
    </location>
</feature>
<feature type="region of interest" description="Disordered" evidence="1">
    <location>
        <begin position="604"/>
        <end position="650"/>
    </location>
</feature>
<evidence type="ECO:0000256" key="1">
    <source>
        <dbReference type="SAM" id="MobiDB-lite"/>
    </source>
</evidence>
<comment type="caution">
    <text evidence="4">The sequence shown here is derived from an EMBL/GenBank/DDBJ whole genome shotgun (WGS) entry which is preliminary data.</text>
</comment>
<evidence type="ECO:0000313" key="4">
    <source>
        <dbReference type="EMBL" id="KAK3882715.1"/>
    </source>
</evidence>
<dbReference type="GO" id="GO:0003682">
    <property type="term" value="F:chromatin binding"/>
    <property type="evidence" value="ECO:0007669"/>
    <property type="project" value="TreeGrafter"/>
</dbReference>
<feature type="region of interest" description="Disordered" evidence="1">
    <location>
        <begin position="104"/>
        <end position="126"/>
    </location>
</feature>
<protein>
    <recommendedName>
        <fullName evidence="6">Treslin</fullName>
    </recommendedName>
</protein>
<dbReference type="InterPro" id="IPR053919">
    <property type="entry name" value="Treslin_N"/>
</dbReference>
<feature type="region of interest" description="Disordered" evidence="1">
    <location>
        <begin position="2356"/>
        <end position="2414"/>
    </location>
</feature>
<feature type="compositionally biased region" description="Acidic residues" evidence="1">
    <location>
        <begin position="1703"/>
        <end position="1718"/>
    </location>
</feature>
<evidence type="ECO:0000313" key="5">
    <source>
        <dbReference type="Proteomes" id="UP001286313"/>
    </source>
</evidence>
<feature type="region of interest" description="Disordered" evidence="1">
    <location>
        <begin position="841"/>
        <end position="1036"/>
    </location>
</feature>
<dbReference type="PANTHER" id="PTHR21556:SF2">
    <property type="entry name" value="TRESLIN"/>
    <property type="match status" value="1"/>
</dbReference>
<dbReference type="Pfam" id="PF21854">
    <property type="entry name" value="Treslin_N"/>
    <property type="match status" value="1"/>
</dbReference>
<feature type="region of interest" description="Disordered" evidence="1">
    <location>
        <begin position="2124"/>
        <end position="2184"/>
    </location>
</feature>
<feature type="compositionally biased region" description="Basic and acidic residues" evidence="1">
    <location>
        <begin position="1973"/>
        <end position="1985"/>
    </location>
</feature>
<reference evidence="4" key="1">
    <citation type="submission" date="2023-10" db="EMBL/GenBank/DDBJ databases">
        <title>Genome assemblies of two species of porcelain crab, Petrolisthes cinctipes and Petrolisthes manimaculis (Anomura: Porcellanidae).</title>
        <authorList>
            <person name="Angst P."/>
        </authorList>
    </citation>
    <scope>NUCLEOTIDE SEQUENCE</scope>
    <source>
        <strain evidence="4">PB745_01</strain>
        <tissue evidence="4">Gill</tissue>
    </source>
</reference>
<dbReference type="GO" id="GO:0005634">
    <property type="term" value="C:nucleus"/>
    <property type="evidence" value="ECO:0007669"/>
    <property type="project" value="InterPro"/>
</dbReference>
<feature type="region of interest" description="Disordered" evidence="1">
    <location>
        <begin position="1144"/>
        <end position="1163"/>
    </location>
</feature>
<feature type="region of interest" description="Disordered" evidence="1">
    <location>
        <begin position="1344"/>
        <end position="1407"/>
    </location>
</feature>
<feature type="compositionally biased region" description="Basic and acidic residues" evidence="1">
    <location>
        <begin position="1866"/>
        <end position="1895"/>
    </location>
</feature>
<feature type="compositionally biased region" description="Polar residues" evidence="1">
    <location>
        <begin position="1116"/>
        <end position="1129"/>
    </location>
</feature>
<feature type="compositionally biased region" description="Basic and acidic residues" evidence="1">
    <location>
        <begin position="606"/>
        <end position="633"/>
    </location>
</feature>
<feature type="compositionally biased region" description="Polar residues" evidence="1">
    <location>
        <begin position="2356"/>
        <end position="2367"/>
    </location>
</feature>
<feature type="compositionally biased region" description="Polar residues" evidence="1">
    <location>
        <begin position="2383"/>
        <end position="2395"/>
    </location>
</feature>
<name>A0AAE1KUU7_PETCI</name>
<accession>A0AAE1KUU7</accession>